<name>A0A512B6D0_9BACT</name>
<reference evidence="1 2" key="1">
    <citation type="submission" date="2019-07" db="EMBL/GenBank/DDBJ databases">
        <title>Whole genome shotgun sequence of Segetibacter aerophilus NBRC 106135.</title>
        <authorList>
            <person name="Hosoyama A."/>
            <person name="Uohara A."/>
            <person name="Ohji S."/>
            <person name="Ichikawa N."/>
        </authorList>
    </citation>
    <scope>NUCLEOTIDE SEQUENCE [LARGE SCALE GENOMIC DNA]</scope>
    <source>
        <strain evidence="1 2">NBRC 106135</strain>
    </source>
</reference>
<sequence length="798" mass="90243">MVGLGALAQHEHQHEQPTQGLKLIEKVEAQPLLSQALRIGEALNYIGNALPAHATKRLQELKDLPYNTQTVKAIQEILDPFCLAEVEINPEARVKVGAGPAKPELIQEGWKSYLVKVNNQAHVVTRLAAGSPNASPLFYTSTFSHRMLPKNKLTQGQLDNSFLQIAIYRDRPLQQNLSGLELEYVVLQLYTRSKGKREAQIGFNVGQGTQDIAFRNTVNILFDIKPAVKMIFDVKDEDNTPTIASFIITDNIERFGRTKERTETPWRLPWRDWEPVRMNKPLDTIARINKLSGIYPLPARRLAMTDQYPDFNFQPQVYRSSGEYVYLSPGTYDVVYTRGPEYLQQYQKITIPANKDSITVNFRLKRWVNMSKLGWYSADHHIHAAGCSHYESPEEGVKPLDMFRQIKGEDLNLGSNLTWGPSWYYQKQYFTGKDNPLSDKNNVLRYDIEVSGFPSSHAGHICLLNLKEDDYPNTKVIEDWPTWTLPVLQWAKKQGGITAYAHSGWGLEPITPTSAIPNYVMPKLDGIGANEYVVTVTHGAVDYYSLGDTPVPWELNMWYHTLNCGFRTRIGGETDFPCISDERVGLTRSYAKLKDGVTFASFMDCLKRGANYVSNGFAHLIDYKVNNLEAGEKNSELSVTANSTLNITVKAAAMLNAVQDETGKYIASRTPEQIPYWNIERARIGTSRNVYVELIVNGESVEKQQIAADGKWQDMKFNYKMAKSSWVAIRINSSAHTNPIFVIVDGKPIVDQKSAAWCRDAVDQCWKTKSPAIKKEELEAAKAAYDFARKTYEAMIIK</sequence>
<evidence type="ECO:0000313" key="2">
    <source>
        <dbReference type="Proteomes" id="UP000321513"/>
    </source>
</evidence>
<organism evidence="1 2">
    <name type="scientific">Segetibacter aerophilus</name>
    <dbReference type="NCBI Taxonomy" id="670293"/>
    <lineage>
        <taxon>Bacteria</taxon>
        <taxon>Pseudomonadati</taxon>
        <taxon>Bacteroidota</taxon>
        <taxon>Chitinophagia</taxon>
        <taxon>Chitinophagales</taxon>
        <taxon>Chitinophagaceae</taxon>
        <taxon>Segetibacter</taxon>
    </lineage>
</organism>
<accession>A0A512B6D0</accession>
<gene>
    <name evidence="1" type="ORF">SAE01_00190</name>
</gene>
<evidence type="ECO:0000313" key="1">
    <source>
        <dbReference type="EMBL" id="GEO07523.1"/>
    </source>
</evidence>
<keyword evidence="2" id="KW-1185">Reference proteome</keyword>
<protein>
    <submittedName>
        <fullName evidence="1">Uncharacterized protein</fullName>
    </submittedName>
</protein>
<dbReference type="EMBL" id="BJYT01000001">
    <property type="protein sequence ID" value="GEO07523.1"/>
    <property type="molecule type" value="Genomic_DNA"/>
</dbReference>
<dbReference type="NCBIfam" id="NF038032">
    <property type="entry name" value="CehA_McbA_metalo"/>
    <property type="match status" value="1"/>
</dbReference>
<dbReference type="AlphaFoldDB" id="A0A512B6D0"/>
<dbReference type="Proteomes" id="UP000321513">
    <property type="component" value="Unassembled WGS sequence"/>
</dbReference>
<proteinExistence type="predicted"/>
<comment type="caution">
    <text evidence="1">The sequence shown here is derived from an EMBL/GenBank/DDBJ whole genome shotgun (WGS) entry which is preliminary data.</text>
</comment>